<keyword evidence="3" id="KW-0862">Zinc</keyword>
<evidence type="ECO:0000259" key="6">
    <source>
        <dbReference type="PROSITE" id="PS50865"/>
    </source>
</evidence>
<dbReference type="Pfam" id="PF01753">
    <property type="entry name" value="zf-MYND"/>
    <property type="match status" value="1"/>
</dbReference>
<evidence type="ECO:0000256" key="2">
    <source>
        <dbReference type="ARBA" id="ARBA00022771"/>
    </source>
</evidence>
<dbReference type="Gene3D" id="6.10.140.2220">
    <property type="match status" value="1"/>
</dbReference>
<dbReference type="Proteomes" id="UP000492821">
    <property type="component" value="Unassembled WGS sequence"/>
</dbReference>
<dbReference type="GO" id="GO:0005737">
    <property type="term" value="C:cytoplasm"/>
    <property type="evidence" value="ECO:0007669"/>
    <property type="project" value="InterPro"/>
</dbReference>
<organism evidence="7 8">
    <name type="scientific">Panagrellus redivivus</name>
    <name type="common">Microworm</name>
    <dbReference type="NCBI Taxonomy" id="6233"/>
    <lineage>
        <taxon>Eukaryota</taxon>
        <taxon>Metazoa</taxon>
        <taxon>Ecdysozoa</taxon>
        <taxon>Nematoda</taxon>
        <taxon>Chromadorea</taxon>
        <taxon>Rhabditida</taxon>
        <taxon>Tylenchina</taxon>
        <taxon>Panagrolaimomorpha</taxon>
        <taxon>Panagrolaimoidea</taxon>
        <taxon>Panagrolaimidae</taxon>
        <taxon>Panagrellus</taxon>
    </lineage>
</organism>
<sequence>MGTPLRRIYMGFAQKLETKQGIASIQRQYLPLGKVGGKPAWLNPEIPVTVTQAACPVCKLPMSFVCQLYSSAAPEHAFHRYLYVFVCQNKDCQAHNSGRNFKVFRCQLPRENKFFLSDRRLSYDVDGDVPDPCFNAETFAKLCNVCGINAKKLCAKCNSTWYCDRSHQAIDWHEGHKLNCGKPELVDKDFKSKALLLEYGMTMEDDEVSDSESDADDDDDDDDSEEEEGDDVDELTKKVKNLLNKYDDKNAINELNELEESERDTLFRRFRRTLGYNPQQIIRYDRGGKPLLATDHSIKPTEVPNCHCGAVRQFEFQLTPYLISVLNFDSIGLDFATVLVYTCSDFCKIENDGYAEEYVFKQDYKEVDADAATLGSKVEE</sequence>
<name>A0A7E4VXS3_PANRE</name>
<protein>
    <submittedName>
        <fullName evidence="8">MYND-type domain-containing protein</fullName>
    </submittedName>
</protein>
<evidence type="ECO:0000313" key="8">
    <source>
        <dbReference type="WBParaSite" id="Pan_g4563.t1"/>
    </source>
</evidence>
<accession>A0A7E4VXS3</accession>
<dbReference type="InterPro" id="IPR002893">
    <property type="entry name" value="Znf_MYND"/>
</dbReference>
<evidence type="ECO:0000313" key="7">
    <source>
        <dbReference type="Proteomes" id="UP000492821"/>
    </source>
</evidence>
<keyword evidence="7" id="KW-1185">Reference proteome</keyword>
<dbReference type="PROSITE" id="PS01360">
    <property type="entry name" value="ZF_MYND_1"/>
    <property type="match status" value="1"/>
</dbReference>
<dbReference type="Pfam" id="PF04194">
    <property type="entry name" value="PDCD2_C"/>
    <property type="match status" value="1"/>
</dbReference>
<reference evidence="8" key="2">
    <citation type="submission" date="2020-10" db="UniProtKB">
        <authorList>
            <consortium name="WormBaseParasite"/>
        </authorList>
    </citation>
    <scope>IDENTIFICATION</scope>
</reference>
<dbReference type="WBParaSite" id="Pan_g4563.t1">
    <property type="protein sequence ID" value="Pan_g4563.t1"/>
    <property type="gene ID" value="Pan_g4563"/>
</dbReference>
<dbReference type="PROSITE" id="PS50865">
    <property type="entry name" value="ZF_MYND_2"/>
    <property type="match status" value="1"/>
</dbReference>
<dbReference type="PANTHER" id="PTHR12298">
    <property type="entry name" value="PCDC2 PROGRAMMED CELL DEATH PROTEIN 2 -RELATED"/>
    <property type="match status" value="1"/>
</dbReference>
<feature type="compositionally biased region" description="Acidic residues" evidence="5">
    <location>
        <begin position="204"/>
        <end position="233"/>
    </location>
</feature>
<keyword evidence="1" id="KW-0479">Metal-binding</keyword>
<dbReference type="PANTHER" id="PTHR12298:SF4">
    <property type="entry name" value="PROGRAMMED CELL DEATH PROTEIN 2"/>
    <property type="match status" value="1"/>
</dbReference>
<evidence type="ECO:0000256" key="4">
    <source>
        <dbReference type="PROSITE-ProRule" id="PRU00134"/>
    </source>
</evidence>
<keyword evidence="2 4" id="KW-0863">Zinc-finger</keyword>
<evidence type="ECO:0000256" key="1">
    <source>
        <dbReference type="ARBA" id="ARBA00022723"/>
    </source>
</evidence>
<proteinExistence type="predicted"/>
<dbReference type="InterPro" id="IPR007320">
    <property type="entry name" value="PDCD2_C"/>
</dbReference>
<dbReference type="SUPFAM" id="SSF144232">
    <property type="entry name" value="HIT/MYND zinc finger-like"/>
    <property type="match status" value="1"/>
</dbReference>
<reference evidence="7" key="1">
    <citation type="journal article" date="2013" name="Genetics">
        <title>The draft genome and transcriptome of Panagrellus redivivus are shaped by the harsh demands of a free-living lifestyle.</title>
        <authorList>
            <person name="Srinivasan J."/>
            <person name="Dillman A.R."/>
            <person name="Macchietto M.G."/>
            <person name="Heikkinen L."/>
            <person name="Lakso M."/>
            <person name="Fracchia K.M."/>
            <person name="Antoshechkin I."/>
            <person name="Mortazavi A."/>
            <person name="Wong G."/>
            <person name="Sternberg P.W."/>
        </authorList>
    </citation>
    <scope>NUCLEOTIDE SEQUENCE [LARGE SCALE GENOMIC DNA]</scope>
    <source>
        <strain evidence="7">MT8872</strain>
    </source>
</reference>
<dbReference type="GO" id="GO:0005634">
    <property type="term" value="C:nucleus"/>
    <property type="evidence" value="ECO:0007669"/>
    <property type="project" value="TreeGrafter"/>
</dbReference>
<dbReference type="GO" id="GO:0008270">
    <property type="term" value="F:zinc ion binding"/>
    <property type="evidence" value="ECO:0007669"/>
    <property type="project" value="UniProtKB-KW"/>
</dbReference>
<feature type="region of interest" description="Disordered" evidence="5">
    <location>
        <begin position="204"/>
        <end position="234"/>
    </location>
</feature>
<evidence type="ECO:0000256" key="5">
    <source>
        <dbReference type="SAM" id="MobiDB-lite"/>
    </source>
</evidence>
<dbReference type="AlphaFoldDB" id="A0A7E4VXS3"/>
<feature type="domain" description="MYND-type" evidence="6">
    <location>
        <begin position="143"/>
        <end position="180"/>
    </location>
</feature>
<evidence type="ECO:0000256" key="3">
    <source>
        <dbReference type="ARBA" id="ARBA00022833"/>
    </source>
</evidence>